<dbReference type="AlphaFoldDB" id="A0A2N3YNF2"/>
<keyword evidence="5" id="KW-1185">Reference proteome</keyword>
<dbReference type="GO" id="GO:0016747">
    <property type="term" value="F:acyltransferase activity, transferring groups other than amino-acyl groups"/>
    <property type="evidence" value="ECO:0007669"/>
    <property type="project" value="InterPro"/>
</dbReference>
<gene>
    <name evidence="4" type="ORF">ATL31_3257</name>
</gene>
<dbReference type="Gene3D" id="3.40.630.30">
    <property type="match status" value="1"/>
</dbReference>
<evidence type="ECO:0000259" key="3">
    <source>
        <dbReference type="PROSITE" id="PS51186"/>
    </source>
</evidence>
<dbReference type="InterPro" id="IPR050832">
    <property type="entry name" value="Bact_Acetyltransf"/>
</dbReference>
<dbReference type="EMBL" id="PJNE01000001">
    <property type="protein sequence ID" value="PKW28390.1"/>
    <property type="molecule type" value="Genomic_DNA"/>
</dbReference>
<keyword evidence="1" id="KW-0808">Transferase</keyword>
<proteinExistence type="predicted"/>
<dbReference type="OrthoDB" id="5192872at2"/>
<keyword evidence="2" id="KW-0012">Acyltransferase</keyword>
<dbReference type="PANTHER" id="PTHR43877">
    <property type="entry name" value="AMINOALKYLPHOSPHONATE N-ACETYLTRANSFERASE-RELATED-RELATED"/>
    <property type="match status" value="1"/>
</dbReference>
<comment type="caution">
    <text evidence="4">The sequence shown here is derived from an EMBL/GenBank/DDBJ whole genome shotgun (WGS) entry which is preliminary data.</text>
</comment>
<evidence type="ECO:0000256" key="2">
    <source>
        <dbReference type="ARBA" id="ARBA00023315"/>
    </source>
</evidence>
<reference evidence="4 5" key="1">
    <citation type="submission" date="2017-12" db="EMBL/GenBank/DDBJ databases">
        <title>Sequencing the genomes of 1000 Actinobacteria strains.</title>
        <authorList>
            <person name="Klenk H.-P."/>
        </authorList>
    </citation>
    <scope>NUCLEOTIDE SEQUENCE [LARGE SCALE GENOMIC DNA]</scope>
    <source>
        <strain evidence="4 5">DSM 12806</strain>
    </source>
</reference>
<dbReference type="InterPro" id="IPR000182">
    <property type="entry name" value="GNAT_dom"/>
</dbReference>
<dbReference type="GO" id="GO:0005840">
    <property type="term" value="C:ribosome"/>
    <property type="evidence" value="ECO:0007669"/>
    <property type="project" value="UniProtKB-KW"/>
</dbReference>
<keyword evidence="4" id="KW-0687">Ribonucleoprotein</keyword>
<accession>A0A2N3YNF2</accession>
<name>A0A2N3YNF2_9MICO</name>
<dbReference type="Pfam" id="PF00583">
    <property type="entry name" value="Acetyltransf_1"/>
    <property type="match status" value="1"/>
</dbReference>
<organism evidence="4 5">
    <name type="scientific">Phycicoccus duodecadis</name>
    <dbReference type="NCBI Taxonomy" id="173053"/>
    <lineage>
        <taxon>Bacteria</taxon>
        <taxon>Bacillati</taxon>
        <taxon>Actinomycetota</taxon>
        <taxon>Actinomycetes</taxon>
        <taxon>Micrococcales</taxon>
        <taxon>Intrasporangiaceae</taxon>
        <taxon>Phycicoccus</taxon>
    </lineage>
</organism>
<dbReference type="CDD" id="cd04301">
    <property type="entry name" value="NAT_SF"/>
    <property type="match status" value="1"/>
</dbReference>
<dbReference type="Proteomes" id="UP000233781">
    <property type="component" value="Unassembled WGS sequence"/>
</dbReference>
<dbReference type="SUPFAM" id="SSF55729">
    <property type="entry name" value="Acyl-CoA N-acyltransferases (Nat)"/>
    <property type="match status" value="1"/>
</dbReference>
<keyword evidence="4" id="KW-0689">Ribosomal protein</keyword>
<protein>
    <submittedName>
        <fullName evidence="4">Ribosomal protein S18 acetylase RimI-like enzyme</fullName>
    </submittedName>
</protein>
<evidence type="ECO:0000256" key="1">
    <source>
        <dbReference type="ARBA" id="ARBA00022679"/>
    </source>
</evidence>
<dbReference type="RefSeq" id="WP_143598415.1">
    <property type="nucleotide sequence ID" value="NZ_PJNE01000001.1"/>
</dbReference>
<sequence length="187" mass="20247">MGRRSVEVAPVGEDLTQLIALWLEARVDAGSSPDVCARAVSDGRFAEAMRRPGVQAFVATLDGTPVGYTITTDNPFGLSPTPEVAVEQLFVCPEARRHGVAKSLLTVVLSVAERAGCEQIVSNVPTTSREANRFFARLGFASSVTRRVVGTGPLRRRLAPETAETGLELTRRRRSLRQRAFVPTRSA</sequence>
<feature type="domain" description="N-acetyltransferase" evidence="3">
    <location>
        <begin position="6"/>
        <end position="161"/>
    </location>
</feature>
<evidence type="ECO:0000313" key="4">
    <source>
        <dbReference type="EMBL" id="PKW28390.1"/>
    </source>
</evidence>
<dbReference type="InterPro" id="IPR016181">
    <property type="entry name" value="Acyl_CoA_acyltransferase"/>
</dbReference>
<evidence type="ECO:0000313" key="5">
    <source>
        <dbReference type="Proteomes" id="UP000233781"/>
    </source>
</evidence>
<dbReference type="PROSITE" id="PS51186">
    <property type="entry name" value="GNAT"/>
    <property type="match status" value="1"/>
</dbReference>